<evidence type="ECO:0000256" key="1">
    <source>
        <dbReference type="SAM" id="Phobius"/>
    </source>
</evidence>
<dbReference type="KEGG" id="bsed:DN745_03660"/>
<accession>A0A2Z4FHU9</accession>
<dbReference type="InterPro" id="IPR032809">
    <property type="entry name" value="Put_HupE_UreJ"/>
</dbReference>
<evidence type="ECO:0000313" key="2">
    <source>
        <dbReference type="EMBL" id="AWV88489.1"/>
    </source>
</evidence>
<dbReference type="InterPro" id="IPR046525">
    <property type="entry name" value="DUF6702"/>
</dbReference>
<reference evidence="2 3" key="1">
    <citation type="submission" date="2018-06" db="EMBL/GenBank/DDBJ databases">
        <title>Lujinxingia sediminis gen. nov. sp. nov., a new facultative anaerobic member of the class Deltaproteobacteria, and proposal of Lujinxingaceae fam. nov.</title>
        <authorList>
            <person name="Guo L.-Y."/>
            <person name="Li C.-M."/>
            <person name="Wang S."/>
            <person name="Du Z.-J."/>
        </authorList>
    </citation>
    <scope>NUCLEOTIDE SEQUENCE [LARGE SCALE GENOMIC DNA]</scope>
    <source>
        <strain evidence="2 3">FA350</strain>
    </source>
</reference>
<feature type="transmembrane region" description="Helical" evidence="1">
    <location>
        <begin position="301"/>
        <end position="324"/>
    </location>
</feature>
<feature type="transmembrane region" description="Helical" evidence="1">
    <location>
        <begin position="330"/>
        <end position="348"/>
    </location>
</feature>
<dbReference type="AlphaFoldDB" id="A0A2Z4FHU9"/>
<dbReference type="Pfam" id="PF20420">
    <property type="entry name" value="DUF6702"/>
    <property type="match status" value="1"/>
</dbReference>
<keyword evidence="1" id="KW-0812">Transmembrane</keyword>
<gene>
    <name evidence="2" type="ORF">DN745_03660</name>
</gene>
<keyword evidence="1" id="KW-1133">Transmembrane helix</keyword>
<feature type="transmembrane region" description="Helical" evidence="1">
    <location>
        <begin position="445"/>
        <end position="462"/>
    </location>
</feature>
<evidence type="ECO:0008006" key="4">
    <source>
        <dbReference type="Google" id="ProtNLM"/>
    </source>
</evidence>
<feature type="transmembrane region" description="Helical" evidence="1">
    <location>
        <begin position="81"/>
        <end position="100"/>
    </location>
</feature>
<dbReference type="OrthoDB" id="9808870at2"/>
<proteinExistence type="predicted"/>
<protein>
    <recommendedName>
        <fullName evidence="4">HupE/UreJ family protein</fullName>
    </recommendedName>
</protein>
<dbReference type="Proteomes" id="UP000249799">
    <property type="component" value="Chromosome"/>
</dbReference>
<feature type="transmembrane region" description="Helical" evidence="1">
    <location>
        <begin position="376"/>
        <end position="395"/>
    </location>
</feature>
<feature type="transmembrane region" description="Helical" evidence="1">
    <location>
        <begin position="415"/>
        <end position="433"/>
    </location>
</feature>
<dbReference type="EMBL" id="CP030032">
    <property type="protein sequence ID" value="AWV88489.1"/>
    <property type="molecule type" value="Genomic_DNA"/>
</dbReference>
<name>A0A2Z4FHU9_9DELT</name>
<organism evidence="2 3">
    <name type="scientific">Bradymonas sediminis</name>
    <dbReference type="NCBI Taxonomy" id="1548548"/>
    <lineage>
        <taxon>Bacteria</taxon>
        <taxon>Deltaproteobacteria</taxon>
        <taxon>Bradymonadales</taxon>
        <taxon>Bradymonadaceae</taxon>
        <taxon>Bradymonas</taxon>
    </lineage>
</organism>
<feature type="transmembrane region" description="Helical" evidence="1">
    <location>
        <begin position="270"/>
        <end position="294"/>
    </location>
</feature>
<dbReference type="Pfam" id="PF13795">
    <property type="entry name" value="HupE_UreJ_2"/>
    <property type="match status" value="1"/>
</dbReference>
<keyword evidence="3" id="KW-1185">Reference proteome</keyword>
<evidence type="ECO:0000313" key="3">
    <source>
        <dbReference type="Proteomes" id="UP000249799"/>
    </source>
</evidence>
<sequence length="464" mass="50478">MRVLLICPMFANLWWAKFRHCGAAFKAAGPGVGMGCRGDVIGGIRRGRVLAHASARHGPGALSVASICLPLTVFPVIDFRFVIRALLLGFFAVVGVGFWTPAQAHQTAMSTLNVEIRPDSREVDMLLAVSAIDLASFMKLTKQSEGVIEPALRAQLEPQFAAYLSPKLRAQNNGENCPASSEGFVQPDKPMAALFYRKTLTCDAPLGEVTLSNRVLLEEREGYTHYGRIQLGEDIHTTVFNPENPNYTVEVLADTQAMAEQSVFEVVSDFMWLGVLHIVLGPDHVLFVLCLLLAAGSFRRLIKVVTCFTLAHSITLVISALDIFSIAPNIVEPLIALSIIWVAVEIFMAEQRSLGAGEDSAKATGFSDAFVAGKHLFLLTFAFGLLHGFGFSYVLRDEVSLPTGALVPALFSFNLGVELGQIAVVCVAFPLILWMRKQRWGGRGVQALSAAVLAVALFWFVTRI</sequence>
<keyword evidence="1" id="KW-0472">Membrane</keyword>